<feature type="chain" id="PRO_5034120631" description="Copper(I)-binding protein" evidence="1">
    <location>
        <begin position="22"/>
        <end position="148"/>
    </location>
</feature>
<evidence type="ECO:0000313" key="3">
    <source>
        <dbReference type="Proteomes" id="UP000186308"/>
    </source>
</evidence>
<keyword evidence="3" id="KW-1185">Reference proteome</keyword>
<reference evidence="2 3" key="1">
    <citation type="submission" date="2017-01" db="EMBL/GenBank/DDBJ databases">
        <authorList>
            <person name="Varghese N."/>
            <person name="Submissions S."/>
        </authorList>
    </citation>
    <scope>NUCLEOTIDE SEQUENCE [LARGE SCALE GENOMIC DNA]</scope>
    <source>
        <strain evidence="2 3">ATCC 35905</strain>
    </source>
</reference>
<organism evidence="2 3">
    <name type="scientific">Acidiphilium rubrum</name>
    <dbReference type="NCBI Taxonomy" id="526"/>
    <lineage>
        <taxon>Bacteria</taxon>
        <taxon>Pseudomonadati</taxon>
        <taxon>Pseudomonadota</taxon>
        <taxon>Alphaproteobacteria</taxon>
        <taxon>Acetobacterales</taxon>
        <taxon>Acidocellaceae</taxon>
        <taxon>Acidiphilium</taxon>
    </lineage>
</organism>
<dbReference type="Proteomes" id="UP000186308">
    <property type="component" value="Unassembled WGS sequence"/>
</dbReference>
<feature type="signal peptide" evidence="1">
    <location>
        <begin position="1"/>
        <end position="21"/>
    </location>
</feature>
<dbReference type="PANTHER" id="PTHR36302:SF1">
    <property type="entry name" value="COPPER CHAPERONE PCU(A)C"/>
    <property type="match status" value="1"/>
</dbReference>
<dbReference type="AlphaFoldDB" id="A0A8G2CM76"/>
<dbReference type="SUPFAM" id="SSF110087">
    <property type="entry name" value="DR1885-like metal-binding protein"/>
    <property type="match status" value="1"/>
</dbReference>
<name>A0A8G2CM76_ACIRU</name>
<dbReference type="PANTHER" id="PTHR36302">
    <property type="entry name" value="BLR7088 PROTEIN"/>
    <property type="match status" value="1"/>
</dbReference>
<dbReference type="RefSeq" id="WP_029314702.1">
    <property type="nucleotide sequence ID" value="NZ_FTNE01000018.1"/>
</dbReference>
<evidence type="ECO:0008006" key="4">
    <source>
        <dbReference type="Google" id="ProtNLM"/>
    </source>
</evidence>
<accession>A0A8G2CM76</accession>
<sequence length="148" mass="15417">MTRWLLAAIAMLAIGTRGAMAGAPSPITARDAWFRYLLPEIPAGGFVTLHNAGASPAVLTGVRSAACGMAMLHRSVNRSGVDRMSMVPSVTVPAHGDFRFAPGGYHIMCMQPHMKPGDAAAVTLLFAGLPPMVVKFAVYGADGKPATP</sequence>
<dbReference type="InterPro" id="IPR036182">
    <property type="entry name" value="PCuAC_sf"/>
</dbReference>
<keyword evidence="1" id="KW-0732">Signal</keyword>
<dbReference type="OrthoDB" id="7261436at2"/>
<comment type="caution">
    <text evidence="2">The sequence shown here is derived from an EMBL/GenBank/DDBJ whole genome shotgun (WGS) entry which is preliminary data.</text>
</comment>
<dbReference type="InterPro" id="IPR058248">
    <property type="entry name" value="Lxx211020-like"/>
</dbReference>
<evidence type="ECO:0000313" key="2">
    <source>
        <dbReference type="EMBL" id="SIR18251.1"/>
    </source>
</evidence>
<gene>
    <name evidence="2" type="ORF">SAMN05421828_11827</name>
</gene>
<dbReference type="EMBL" id="FTNE01000018">
    <property type="protein sequence ID" value="SIR18251.1"/>
    <property type="molecule type" value="Genomic_DNA"/>
</dbReference>
<evidence type="ECO:0000256" key="1">
    <source>
        <dbReference type="SAM" id="SignalP"/>
    </source>
</evidence>
<dbReference type="Gene3D" id="2.60.40.1890">
    <property type="entry name" value="PCu(A)C copper chaperone"/>
    <property type="match status" value="1"/>
</dbReference>
<dbReference type="InterPro" id="IPR007410">
    <property type="entry name" value="LpqE-like"/>
</dbReference>
<proteinExistence type="predicted"/>
<protein>
    <recommendedName>
        <fullName evidence="4">Copper(I)-binding protein</fullName>
    </recommendedName>
</protein>
<dbReference type="Pfam" id="PF04314">
    <property type="entry name" value="PCuAC"/>
    <property type="match status" value="1"/>
</dbReference>